<dbReference type="SUPFAM" id="SSF56300">
    <property type="entry name" value="Metallo-dependent phosphatases"/>
    <property type="match status" value="1"/>
</dbReference>
<evidence type="ECO:0000256" key="6">
    <source>
        <dbReference type="ARBA" id="ARBA00022801"/>
    </source>
</evidence>
<dbReference type="InterPro" id="IPR011160">
    <property type="entry name" value="Sphingomy_PDE"/>
</dbReference>
<feature type="domain" description="Saposin B-type" evidence="15">
    <location>
        <begin position="40"/>
        <end position="123"/>
    </location>
</feature>
<accession>A0A915Q717</accession>
<evidence type="ECO:0000256" key="2">
    <source>
        <dbReference type="ARBA" id="ARBA00008234"/>
    </source>
</evidence>
<evidence type="ECO:0000259" key="15">
    <source>
        <dbReference type="PROSITE" id="PS50015"/>
    </source>
</evidence>
<feature type="binding site" evidence="12">
    <location>
        <position position="161"/>
    </location>
    <ligand>
        <name>Zn(2+)</name>
        <dbReference type="ChEBI" id="CHEBI:29105"/>
        <label>1</label>
    </ligand>
</feature>
<name>A0A915Q717_9BILA</name>
<dbReference type="Gene3D" id="1.10.225.10">
    <property type="entry name" value="Saposin-like"/>
    <property type="match status" value="1"/>
</dbReference>
<feature type="binding site" evidence="12">
    <location>
        <position position="232"/>
    </location>
    <ligand>
        <name>Zn(2+)</name>
        <dbReference type="ChEBI" id="CHEBI:29105"/>
        <label>1</label>
    </ligand>
</feature>
<feature type="binding site" evidence="12">
    <location>
        <position position="379"/>
    </location>
    <ligand>
        <name>Zn(2+)</name>
        <dbReference type="ChEBI" id="CHEBI:29105"/>
        <label>2</label>
    </ligand>
</feature>
<evidence type="ECO:0000256" key="9">
    <source>
        <dbReference type="ARBA" id="ARBA00023180"/>
    </source>
</evidence>
<dbReference type="InterPro" id="IPR041805">
    <property type="entry name" value="ASMase/PPN1_MPP"/>
</dbReference>
<comment type="similarity">
    <text evidence="2">Belongs to the acid sphingomyelinase family.</text>
</comment>
<dbReference type="WBParaSite" id="sdigi.contig760.g9694.t1">
    <property type="protein sequence ID" value="sdigi.contig760.g9694.t1"/>
    <property type="gene ID" value="sdigi.contig760.g9694"/>
</dbReference>
<dbReference type="PROSITE" id="PS50015">
    <property type="entry name" value="SAP_B"/>
    <property type="match status" value="1"/>
</dbReference>
<dbReference type="PIRSF" id="PIRSF000948">
    <property type="entry name" value="Sphingomy_PDE"/>
    <property type="match status" value="1"/>
</dbReference>
<keyword evidence="7 12" id="KW-0862">Zinc</keyword>
<dbReference type="GO" id="GO:0046872">
    <property type="term" value="F:metal ion binding"/>
    <property type="evidence" value="ECO:0007669"/>
    <property type="project" value="UniProtKB-KW"/>
</dbReference>
<feature type="binding site" evidence="12">
    <location>
        <position position="159"/>
    </location>
    <ligand>
        <name>Zn(2+)</name>
        <dbReference type="ChEBI" id="CHEBI:29105"/>
        <label>1</label>
    </ligand>
</feature>
<dbReference type="CDD" id="cd00842">
    <property type="entry name" value="MPP_ASMase"/>
    <property type="match status" value="1"/>
</dbReference>
<feature type="disulfide bond" evidence="13">
    <location>
        <begin position="180"/>
        <end position="204"/>
    </location>
</feature>
<evidence type="ECO:0000256" key="8">
    <source>
        <dbReference type="ARBA" id="ARBA00023157"/>
    </source>
</evidence>
<comment type="catalytic activity">
    <reaction evidence="11">
        <text>a sphingomyelin + H2O = phosphocholine + an N-acylsphing-4-enine + H(+)</text>
        <dbReference type="Rhea" id="RHEA:19253"/>
        <dbReference type="ChEBI" id="CHEBI:15377"/>
        <dbReference type="ChEBI" id="CHEBI:15378"/>
        <dbReference type="ChEBI" id="CHEBI:17636"/>
        <dbReference type="ChEBI" id="CHEBI:52639"/>
        <dbReference type="ChEBI" id="CHEBI:295975"/>
        <dbReference type="EC" id="3.1.4.12"/>
    </reaction>
    <physiologicalReaction direction="left-to-right" evidence="11">
        <dbReference type="Rhea" id="RHEA:19254"/>
    </physiologicalReaction>
</comment>
<keyword evidence="4 12" id="KW-0479">Metal-binding</keyword>
<keyword evidence="16" id="KW-1185">Reference proteome</keyword>
<dbReference type="GO" id="GO:0005764">
    <property type="term" value="C:lysosome"/>
    <property type="evidence" value="ECO:0007669"/>
    <property type="project" value="TreeGrafter"/>
</dbReference>
<evidence type="ECO:0000256" key="11">
    <source>
        <dbReference type="ARBA" id="ARBA00047268"/>
    </source>
</evidence>
<feature type="signal peptide" evidence="14">
    <location>
        <begin position="1"/>
        <end position="18"/>
    </location>
</feature>
<evidence type="ECO:0000256" key="5">
    <source>
        <dbReference type="ARBA" id="ARBA00022729"/>
    </source>
</evidence>
<dbReference type="PANTHER" id="PTHR10340">
    <property type="entry name" value="SPHINGOMYELIN PHOSPHODIESTERASE"/>
    <property type="match status" value="1"/>
</dbReference>
<comment type="subcellular location">
    <subcellularLocation>
        <location evidence="1">Secreted</location>
    </subcellularLocation>
</comment>
<dbReference type="AlphaFoldDB" id="A0A915Q717"/>
<evidence type="ECO:0000256" key="12">
    <source>
        <dbReference type="PIRSR" id="PIRSR000948-1"/>
    </source>
</evidence>
<dbReference type="GO" id="GO:0016798">
    <property type="term" value="F:hydrolase activity, acting on glycosyl bonds"/>
    <property type="evidence" value="ECO:0007669"/>
    <property type="project" value="UniProtKB-KW"/>
</dbReference>
<feature type="disulfide bond" evidence="13">
    <location>
        <begin position="44"/>
        <end position="119"/>
    </location>
</feature>
<dbReference type="GO" id="GO:0061750">
    <property type="term" value="F:acid sphingomyelin phosphodiesterase activity"/>
    <property type="evidence" value="ECO:0007669"/>
    <property type="project" value="TreeGrafter"/>
</dbReference>
<keyword evidence="8 13" id="KW-1015">Disulfide bond</keyword>
<keyword evidence="3" id="KW-0964">Secreted</keyword>
<proteinExistence type="inferred from homology"/>
<feature type="disulfide bond" evidence="13">
    <location>
        <begin position="174"/>
        <end position="179"/>
    </location>
</feature>
<evidence type="ECO:0000256" key="4">
    <source>
        <dbReference type="ARBA" id="ARBA00022723"/>
    </source>
</evidence>
<dbReference type="Proteomes" id="UP000887581">
    <property type="component" value="Unplaced"/>
</dbReference>
<evidence type="ECO:0000313" key="17">
    <source>
        <dbReference type="WBParaSite" id="sdigi.contig760.g9694.t1"/>
    </source>
</evidence>
<dbReference type="Gene3D" id="3.60.21.10">
    <property type="match status" value="1"/>
</dbReference>
<dbReference type="GO" id="GO:0006685">
    <property type="term" value="P:sphingomyelin catabolic process"/>
    <property type="evidence" value="ECO:0007669"/>
    <property type="project" value="InterPro"/>
</dbReference>
<feature type="disulfide bond" evidence="13">
    <location>
        <begin position="47"/>
        <end position="112"/>
    </location>
</feature>
<evidence type="ECO:0000256" key="14">
    <source>
        <dbReference type="SAM" id="SignalP"/>
    </source>
</evidence>
<feature type="binding site" evidence="12">
    <location>
        <position position="415"/>
    </location>
    <ligand>
        <name>Zn(2+)</name>
        <dbReference type="ChEBI" id="CHEBI:29105"/>
        <label>1</label>
    </ligand>
</feature>
<dbReference type="InterPro" id="IPR004843">
    <property type="entry name" value="Calcineurin-like_PHP"/>
</dbReference>
<dbReference type="SMART" id="SM00741">
    <property type="entry name" value="SapB"/>
    <property type="match status" value="1"/>
</dbReference>
<evidence type="ECO:0000256" key="1">
    <source>
        <dbReference type="ARBA" id="ARBA00004613"/>
    </source>
</evidence>
<keyword evidence="6" id="KW-0378">Hydrolase</keyword>
<dbReference type="InterPro" id="IPR045473">
    <property type="entry name" value="ASM_C"/>
</dbReference>
<keyword evidence="9" id="KW-0325">Glycoprotein</keyword>
<feature type="binding site" evidence="12">
    <location>
        <position position="232"/>
    </location>
    <ligand>
        <name>Zn(2+)</name>
        <dbReference type="ChEBI" id="CHEBI:29105"/>
        <label>2</label>
    </ligand>
</feature>
<protein>
    <submittedName>
        <fullName evidence="17">Saposin B-type domain-containing protein</fullName>
    </submittedName>
</protein>
<reference evidence="17" key="1">
    <citation type="submission" date="2022-11" db="UniProtKB">
        <authorList>
            <consortium name="WormBaseParasite"/>
        </authorList>
    </citation>
    <scope>IDENTIFICATION</scope>
</reference>
<dbReference type="InterPro" id="IPR011001">
    <property type="entry name" value="Saposin-like"/>
</dbReference>
<dbReference type="InterPro" id="IPR029052">
    <property type="entry name" value="Metallo-depent_PP-like"/>
</dbReference>
<keyword evidence="10" id="KW-0326">Glycosidase</keyword>
<keyword evidence="5 14" id="KW-0732">Signal</keyword>
<evidence type="ECO:0000256" key="7">
    <source>
        <dbReference type="ARBA" id="ARBA00022833"/>
    </source>
</evidence>
<dbReference type="PANTHER" id="PTHR10340:SF34">
    <property type="entry name" value="SPHINGOMYELIN PHOSPHODIESTERASE"/>
    <property type="match status" value="1"/>
</dbReference>
<evidence type="ECO:0000313" key="16">
    <source>
        <dbReference type="Proteomes" id="UP000887581"/>
    </source>
</evidence>
<feature type="disulfide bond" evidence="13">
    <location>
        <begin position="75"/>
        <end position="86"/>
    </location>
</feature>
<evidence type="ECO:0000256" key="10">
    <source>
        <dbReference type="ARBA" id="ARBA00023295"/>
    </source>
</evidence>
<feature type="disulfide bond" evidence="13">
    <location>
        <begin position="339"/>
        <end position="387"/>
    </location>
</feature>
<comment type="cofactor">
    <cofactor evidence="12">
        <name>Zn(2+)</name>
        <dbReference type="ChEBI" id="CHEBI:29105"/>
    </cofactor>
    <text evidence="12">Binds 2 Zn(2+) ions per subunit.</text>
</comment>
<dbReference type="Pfam" id="PF00149">
    <property type="entry name" value="Metallophos"/>
    <property type="match status" value="1"/>
</dbReference>
<evidence type="ECO:0000256" key="13">
    <source>
        <dbReference type="PIRSR" id="PIRSR000948-2"/>
    </source>
</evidence>
<dbReference type="Pfam" id="PF19272">
    <property type="entry name" value="ASMase_C"/>
    <property type="match status" value="1"/>
</dbReference>
<feature type="chain" id="PRO_5036839401" evidence="14">
    <location>
        <begin position="19"/>
        <end position="528"/>
    </location>
</feature>
<sequence length="528" mass="60837">MPTINPFIFFCATAIVLGANNTSFINGISAVNDDKETGADTPSCIECHMAVIFFRSIYEQNNTRDLLIEIATFICKYFVQEESLICYGLATQFREEILYVVKELFLQPDVICSMFMEDCGSPKIDSSWNITLPAKRPGQEYPTYPTIRQDNLRILHITDLHLDSKYAPGSEASCTSELCCHVTSDTNGSTITQPSGYYGTIGKCDIPYWTVENMLQNIQKLGKIDYILVGGDYESHMDWSYTRKGHLETIRNLSTILHNYFNDTPIYWTLGNHEGVPIDSFAPHYIPDKYRPQWLYNELLQLQKPLLDKKSVESVKYHGSYAVQLQHGLKLISLNSAYCDTSNFWLYINQTDPDGILSWLVMELEKAELNGQYVHILSHIPPGNDECLESWARNYYKIIARFSKTIKAQYFGHIHVDSFTVFYENMNDDSSRPISVLYASPSVTTFKYLNPAFRIYEIQPGMNYRVVNFHTYFLNLTEAELNTTTKPVWKLLYSAKEDYGLDDLSPTSWDRLINKIIYEKATYDKFIR</sequence>
<feature type="binding site" evidence="12">
    <location>
        <position position="413"/>
    </location>
    <ligand>
        <name>Zn(2+)</name>
        <dbReference type="ChEBI" id="CHEBI:29105"/>
        <label>2</label>
    </ligand>
</feature>
<organism evidence="16 17">
    <name type="scientific">Setaria digitata</name>
    <dbReference type="NCBI Taxonomy" id="48799"/>
    <lineage>
        <taxon>Eukaryota</taxon>
        <taxon>Metazoa</taxon>
        <taxon>Ecdysozoa</taxon>
        <taxon>Nematoda</taxon>
        <taxon>Chromadorea</taxon>
        <taxon>Rhabditida</taxon>
        <taxon>Spirurina</taxon>
        <taxon>Spiruromorpha</taxon>
        <taxon>Filarioidea</taxon>
        <taxon>Setariidae</taxon>
        <taxon>Setaria</taxon>
    </lineage>
</organism>
<dbReference type="GO" id="GO:0046513">
    <property type="term" value="P:ceramide biosynthetic process"/>
    <property type="evidence" value="ECO:0007669"/>
    <property type="project" value="UniProtKB-ARBA"/>
</dbReference>
<dbReference type="GO" id="GO:0005615">
    <property type="term" value="C:extracellular space"/>
    <property type="evidence" value="ECO:0007669"/>
    <property type="project" value="TreeGrafter"/>
</dbReference>
<evidence type="ECO:0000256" key="3">
    <source>
        <dbReference type="ARBA" id="ARBA00022525"/>
    </source>
</evidence>
<dbReference type="GO" id="GO:0016020">
    <property type="term" value="C:membrane"/>
    <property type="evidence" value="ECO:0007669"/>
    <property type="project" value="GOC"/>
</dbReference>
<feature type="binding site" evidence="12">
    <location>
        <position position="272"/>
    </location>
    <ligand>
        <name>Zn(2+)</name>
        <dbReference type="ChEBI" id="CHEBI:29105"/>
        <label>2</label>
    </ligand>
</feature>
<dbReference type="InterPro" id="IPR008139">
    <property type="entry name" value="SaposinB_dom"/>
</dbReference>
<dbReference type="SUPFAM" id="SSF47862">
    <property type="entry name" value="Saposin"/>
    <property type="match status" value="1"/>
</dbReference>